<comment type="subcellular location">
    <subcellularLocation>
        <location evidence="9">Cytoplasm</location>
    </subcellularLocation>
</comment>
<evidence type="ECO:0000256" key="10">
    <source>
        <dbReference type="SAM" id="MobiDB-lite"/>
    </source>
</evidence>
<evidence type="ECO:0000256" key="1">
    <source>
        <dbReference type="ARBA" id="ARBA00022490"/>
    </source>
</evidence>
<dbReference type="InterPro" id="IPR004576">
    <property type="entry name" value="Mfd"/>
</dbReference>
<dbReference type="InterPro" id="IPR027417">
    <property type="entry name" value="P-loop_NTPase"/>
</dbReference>
<name>A0A4Q6Y2I6_9SPHN</name>
<dbReference type="Pfam" id="PF00271">
    <property type="entry name" value="Helicase_C"/>
    <property type="match status" value="1"/>
</dbReference>
<evidence type="ECO:0000256" key="4">
    <source>
        <dbReference type="ARBA" id="ARBA00022801"/>
    </source>
</evidence>
<accession>A0A4Q6Y2I6</accession>
<evidence type="ECO:0000256" key="8">
    <source>
        <dbReference type="ARBA" id="ARBA00023204"/>
    </source>
</evidence>
<keyword evidence="7 9" id="KW-0238">DNA-binding</keyword>
<dbReference type="SUPFAM" id="SSF141259">
    <property type="entry name" value="CarD-like"/>
    <property type="match status" value="1"/>
</dbReference>
<feature type="domain" description="Helicase ATP-binding" evidence="11">
    <location>
        <begin position="667"/>
        <end position="828"/>
    </location>
</feature>
<keyword evidence="6 9" id="KW-0067">ATP-binding</keyword>
<dbReference type="OrthoDB" id="9804325at2"/>
<dbReference type="AlphaFoldDB" id="A0A4Q6Y2I6"/>
<evidence type="ECO:0000256" key="5">
    <source>
        <dbReference type="ARBA" id="ARBA00022806"/>
    </source>
</evidence>
<dbReference type="InterPro" id="IPR001650">
    <property type="entry name" value="Helicase_C-like"/>
</dbReference>
<dbReference type="SMART" id="SM00490">
    <property type="entry name" value="HELICc"/>
    <property type="match status" value="1"/>
</dbReference>
<dbReference type="SUPFAM" id="SSF52540">
    <property type="entry name" value="P-loop containing nucleoside triphosphate hydrolases"/>
    <property type="match status" value="5"/>
</dbReference>
<dbReference type="GO" id="GO:0005737">
    <property type="term" value="C:cytoplasm"/>
    <property type="evidence" value="ECO:0007669"/>
    <property type="project" value="UniProtKB-SubCell"/>
</dbReference>
<dbReference type="Gene3D" id="3.40.50.11180">
    <property type="match status" value="1"/>
</dbReference>
<evidence type="ECO:0000256" key="6">
    <source>
        <dbReference type="ARBA" id="ARBA00022840"/>
    </source>
</evidence>
<evidence type="ECO:0000259" key="11">
    <source>
        <dbReference type="PROSITE" id="PS51192"/>
    </source>
</evidence>
<gene>
    <name evidence="9 13" type="primary">mfd</name>
    <name evidence="13" type="ORF">EWE75_01205</name>
</gene>
<dbReference type="InterPro" id="IPR011545">
    <property type="entry name" value="DEAD/DEAH_box_helicase_dom"/>
</dbReference>
<dbReference type="PROSITE" id="PS51192">
    <property type="entry name" value="HELICASE_ATP_BIND_1"/>
    <property type="match status" value="1"/>
</dbReference>
<proteinExistence type="inferred from homology"/>
<evidence type="ECO:0000256" key="2">
    <source>
        <dbReference type="ARBA" id="ARBA00022741"/>
    </source>
</evidence>
<feature type="region of interest" description="Disordered" evidence="10">
    <location>
        <begin position="441"/>
        <end position="475"/>
    </location>
</feature>
<dbReference type="InterPro" id="IPR005118">
    <property type="entry name" value="TRCF_C"/>
</dbReference>
<dbReference type="SMART" id="SM00982">
    <property type="entry name" value="TRCF"/>
    <property type="match status" value="1"/>
</dbReference>
<dbReference type="EMBL" id="SGIS01000001">
    <property type="protein sequence ID" value="RZF66501.1"/>
    <property type="molecule type" value="Genomic_DNA"/>
</dbReference>
<dbReference type="Gene3D" id="3.30.2060.10">
    <property type="entry name" value="Penicillin-binding protein 1b domain"/>
    <property type="match status" value="1"/>
</dbReference>
<comment type="similarity">
    <text evidence="9">In the N-terminal section; belongs to the UvrB family.</text>
</comment>
<sequence length="1197" mass="130320">MPDLKTILAAKTPLTLAGVPAGFAPWLLADLARAAPSRAVFVASDEAAMRAVAATAPVFAPDLEVLMFPAWDCLPYDRASPTLRVMAERMATLHRLQQPTKAPQLLITTANALAQRTLTPFRIRQLVAKLAPGERIGRDRLAAQLQANGYVRVETVADSGEFAVRGGLVDLFPSGAEAALRLDFFGDEIESVRTFDPADQRTTGRIDGFTLLPASETLLDEESIKRFRSRYRERFGATATGDPLYQAISDGRRLAGMEHWLPLFEDKMVTLFDHLGDDAVIVRDSGVQAAAEQRFEAINDYHANRVKALTNEPGSYRPLPPSALYLTAKEFAEALQTAPAHLVTPFHEPESATVLDFQVDGPRDFAPERAGGVNVYEAVVEHIAKLRRQGKKPVLASYSGGSRERLATLLADHGLKASTKVATWQEALGAAAITPALAPLPEREGPGVGRPVVGGSAVAEHPTPNPSPPGGGAKGSLGSGGVSLIILPLDHGFTTPDVALLTEQDMLGDRLVRRAKRKKSADAFLAELAMLTPGDLVVHVDHGIGRYEGLTSIPVGKSPHDCVALSYAGGDKLFVPVENIDVLSRYGSDSEGASLDRLGGEAWQRRKSRMKERIREIAGELIATAAERALHPADVIEADSGYAEFVDRFPYEETEDQERAIGEVLEDLAKGTPMDRLVVGDVGFGKTEVALRGAFAAAMAGKQVAIVCPTTLLARQHFNNFASRFEGFPIKVGRLSRLVTAAEMKATKDGLADGTVDVVVGTHAILAKGIEFKRLGLVIVDEEQRFGVTHKERLKSLKTDVHVLTLTATPIPRTLQMAMSGLRELSVIQTPPVDRLAVRTYVMPWDPVVLREALLREHYRGGQSFFVTPRIADLPEIEDFLREGVPEIRYVVAHGQMAPSQVEERMSAFYDKKFEVLVSTTIVESGLDIPSANTMILHRADRFGLAQLYQLRGRVGRSKTRAYAYLTTPPDRIMTETAEKRLKVLSDLDSLGAGFQLASHDLDIRGAGNLLGDEQSGHIKEVGYELYQAMLEEAIMEAKAGGERMRPKNFSPQITVDAPILIPEDYVPDLDLRMGLYRRLNDLEDTGEVEAFAAELIDRFGPLPDPTENLIRIIEIKLHAKKACVAKIDVGPRGALVAFHDDKPPNIDGLLAWLKRVGDVAKLRPDSKLVITRVWADPKARLHGALQLAKGLAKAAG</sequence>
<dbReference type="SUPFAM" id="SSF143517">
    <property type="entry name" value="TRCF domain-like"/>
    <property type="match status" value="1"/>
</dbReference>
<dbReference type="GO" id="GO:0016787">
    <property type="term" value="F:hydrolase activity"/>
    <property type="evidence" value="ECO:0007669"/>
    <property type="project" value="UniProtKB-KW"/>
</dbReference>
<dbReference type="CDD" id="cd17991">
    <property type="entry name" value="DEXHc_TRCF"/>
    <property type="match status" value="1"/>
</dbReference>
<dbReference type="EC" id="3.6.4.-" evidence="9"/>
<dbReference type="GO" id="GO:0003684">
    <property type="term" value="F:damaged DNA binding"/>
    <property type="evidence" value="ECO:0007669"/>
    <property type="project" value="InterPro"/>
</dbReference>
<keyword evidence="8 9" id="KW-0234">DNA repair</keyword>
<dbReference type="SMART" id="SM00487">
    <property type="entry name" value="DEXDc"/>
    <property type="match status" value="1"/>
</dbReference>
<protein>
    <recommendedName>
        <fullName evidence="9">Transcription-repair-coupling factor</fullName>
        <shortName evidence="9">TRCF</shortName>
        <ecNumber evidence="9">3.6.4.-</ecNumber>
    </recommendedName>
</protein>
<dbReference type="GO" id="GO:0005524">
    <property type="term" value="F:ATP binding"/>
    <property type="evidence" value="ECO:0007669"/>
    <property type="project" value="UniProtKB-UniRule"/>
</dbReference>
<dbReference type="HAMAP" id="MF_00969">
    <property type="entry name" value="TRCF"/>
    <property type="match status" value="1"/>
</dbReference>
<dbReference type="Pfam" id="PF17757">
    <property type="entry name" value="UvrB_inter"/>
    <property type="match status" value="1"/>
</dbReference>
<dbReference type="InterPro" id="IPR047112">
    <property type="entry name" value="RecG/Mfd"/>
</dbReference>
<dbReference type="Gene3D" id="3.90.1150.50">
    <property type="entry name" value="Transcription-repair-coupling factor, D7 domain"/>
    <property type="match status" value="1"/>
</dbReference>
<dbReference type="InterPro" id="IPR036101">
    <property type="entry name" value="CarD-like/TRCF_RID_sf"/>
</dbReference>
<feature type="domain" description="Helicase C-terminal" evidence="12">
    <location>
        <begin position="849"/>
        <end position="1003"/>
    </location>
</feature>
<evidence type="ECO:0000313" key="13">
    <source>
        <dbReference type="EMBL" id="RZF66501.1"/>
    </source>
</evidence>
<comment type="function">
    <text evidence="9">Couples transcription and DNA repair by recognizing RNA polymerase (RNAP) stalled at DNA lesions. Mediates ATP-dependent release of RNAP and its truncated transcript from the DNA, and recruitment of nucleotide excision repair machinery to the damaged site.</text>
</comment>
<dbReference type="Gene3D" id="3.40.50.300">
    <property type="entry name" value="P-loop containing nucleotide triphosphate hydrolases"/>
    <property type="match status" value="2"/>
</dbReference>
<dbReference type="Proteomes" id="UP000292085">
    <property type="component" value="Unassembled WGS sequence"/>
</dbReference>
<evidence type="ECO:0000313" key="14">
    <source>
        <dbReference type="Proteomes" id="UP000292085"/>
    </source>
</evidence>
<dbReference type="SMART" id="SM01058">
    <property type="entry name" value="CarD_TRCF"/>
    <property type="match status" value="1"/>
</dbReference>
<keyword evidence="14" id="KW-1185">Reference proteome</keyword>
<evidence type="ECO:0000259" key="12">
    <source>
        <dbReference type="PROSITE" id="PS51194"/>
    </source>
</evidence>
<dbReference type="Pfam" id="PF02559">
    <property type="entry name" value="CarD_TRCF_RID"/>
    <property type="match status" value="1"/>
</dbReference>
<dbReference type="InterPro" id="IPR037235">
    <property type="entry name" value="TRCF-like_C_D7"/>
</dbReference>
<organism evidence="13 14">
    <name type="scientific">Sphingomonas populi</name>
    <dbReference type="NCBI Taxonomy" id="2484750"/>
    <lineage>
        <taxon>Bacteria</taxon>
        <taxon>Pseudomonadati</taxon>
        <taxon>Pseudomonadota</taxon>
        <taxon>Alphaproteobacteria</taxon>
        <taxon>Sphingomonadales</taxon>
        <taxon>Sphingomonadaceae</taxon>
        <taxon>Sphingomonas</taxon>
    </lineage>
</organism>
<keyword evidence="4 9" id="KW-0378">Hydrolase</keyword>
<keyword evidence="5" id="KW-0347">Helicase</keyword>
<dbReference type="GO" id="GO:0003678">
    <property type="term" value="F:DNA helicase activity"/>
    <property type="evidence" value="ECO:0007669"/>
    <property type="project" value="TreeGrafter"/>
</dbReference>
<dbReference type="RefSeq" id="WP_130154855.1">
    <property type="nucleotide sequence ID" value="NZ_SGIS01000001.1"/>
</dbReference>
<dbReference type="Pfam" id="PF00270">
    <property type="entry name" value="DEAD"/>
    <property type="match status" value="1"/>
</dbReference>
<dbReference type="NCBIfam" id="TIGR00580">
    <property type="entry name" value="mfd"/>
    <property type="match status" value="1"/>
</dbReference>
<dbReference type="PROSITE" id="PS51194">
    <property type="entry name" value="HELICASE_CTER"/>
    <property type="match status" value="1"/>
</dbReference>
<dbReference type="Gene3D" id="2.40.10.170">
    <property type="match status" value="1"/>
</dbReference>
<comment type="caution">
    <text evidence="13">The sequence shown here is derived from an EMBL/GenBank/DDBJ whole genome shotgun (WGS) entry which is preliminary data.</text>
</comment>
<keyword evidence="1 9" id="KW-0963">Cytoplasm</keyword>
<keyword evidence="3 9" id="KW-0227">DNA damage</keyword>
<dbReference type="GO" id="GO:0000716">
    <property type="term" value="P:transcription-coupled nucleotide-excision repair, DNA damage recognition"/>
    <property type="evidence" value="ECO:0007669"/>
    <property type="project" value="UniProtKB-UniRule"/>
</dbReference>
<dbReference type="InterPro" id="IPR003711">
    <property type="entry name" value="CarD-like/TRCF_RID"/>
</dbReference>
<evidence type="ECO:0000256" key="9">
    <source>
        <dbReference type="HAMAP-Rule" id="MF_00969"/>
    </source>
</evidence>
<reference evidence="13 14" key="1">
    <citation type="submission" date="2019-02" db="EMBL/GenBank/DDBJ databases">
        <authorList>
            <person name="Li Y."/>
        </authorList>
    </citation>
    <scope>NUCLEOTIDE SEQUENCE [LARGE SCALE GENOMIC DNA]</scope>
    <source>
        <strain evidence="13 14">3-7</strain>
    </source>
</reference>
<dbReference type="Pfam" id="PF03461">
    <property type="entry name" value="TRCF"/>
    <property type="match status" value="1"/>
</dbReference>
<dbReference type="GO" id="GO:0006355">
    <property type="term" value="P:regulation of DNA-templated transcription"/>
    <property type="evidence" value="ECO:0007669"/>
    <property type="project" value="UniProtKB-UniRule"/>
</dbReference>
<evidence type="ECO:0000256" key="7">
    <source>
        <dbReference type="ARBA" id="ARBA00023125"/>
    </source>
</evidence>
<dbReference type="InterPro" id="IPR014001">
    <property type="entry name" value="Helicase_ATP-bd"/>
</dbReference>
<dbReference type="InterPro" id="IPR041471">
    <property type="entry name" value="UvrB_inter"/>
</dbReference>
<comment type="similarity">
    <text evidence="9">In the C-terminal section; belongs to the helicase family. RecG subfamily.</text>
</comment>
<evidence type="ECO:0000256" key="3">
    <source>
        <dbReference type="ARBA" id="ARBA00022763"/>
    </source>
</evidence>
<dbReference type="PANTHER" id="PTHR47964:SF1">
    <property type="entry name" value="ATP-DEPENDENT DNA HELICASE HOMOLOG RECG, CHLOROPLASTIC"/>
    <property type="match status" value="1"/>
</dbReference>
<keyword evidence="2 9" id="KW-0547">Nucleotide-binding</keyword>
<dbReference type="PANTHER" id="PTHR47964">
    <property type="entry name" value="ATP-DEPENDENT DNA HELICASE HOMOLOG RECG, CHLOROPLASTIC"/>
    <property type="match status" value="1"/>
</dbReference>